<evidence type="ECO:0000313" key="3">
    <source>
        <dbReference type="Proteomes" id="UP000192902"/>
    </source>
</evidence>
<evidence type="ECO:0000313" key="2">
    <source>
        <dbReference type="EMBL" id="ARJ57302.1"/>
    </source>
</evidence>
<proteinExistence type="predicted"/>
<dbReference type="STRING" id="1121267.CCUN_1728"/>
<dbReference type="KEGG" id="ccun:CCUN_1728"/>
<keyword evidence="1" id="KW-0472">Membrane</keyword>
<feature type="transmembrane region" description="Helical" evidence="1">
    <location>
        <begin position="133"/>
        <end position="152"/>
    </location>
</feature>
<keyword evidence="1" id="KW-1133">Transmembrane helix</keyword>
<dbReference type="RefSeq" id="WP_085296682.1">
    <property type="nucleotide sequence ID" value="NZ_CP020867.1"/>
</dbReference>
<name>A0A1W6BZ00_9BACT</name>
<keyword evidence="1" id="KW-0812">Transmembrane</keyword>
<organism evidence="2 3">
    <name type="scientific">Campylobacter cuniculorum DSM 23162 = LMG 24588</name>
    <dbReference type="NCBI Taxonomy" id="1121267"/>
    <lineage>
        <taxon>Bacteria</taxon>
        <taxon>Pseudomonadati</taxon>
        <taxon>Campylobacterota</taxon>
        <taxon>Epsilonproteobacteria</taxon>
        <taxon>Campylobacterales</taxon>
        <taxon>Campylobacteraceae</taxon>
        <taxon>Campylobacter</taxon>
    </lineage>
</organism>
<gene>
    <name evidence="2" type="ORF">CCUN_1728</name>
</gene>
<reference evidence="2 3" key="1">
    <citation type="submission" date="2017-04" db="EMBL/GenBank/DDBJ databases">
        <title>Complete genome sequence of the Campylobacter cuniculorum type strain LMG24588.</title>
        <authorList>
            <person name="Miller W.G."/>
            <person name="Yee E."/>
            <person name="Revez J."/>
            <person name="Bono J.L."/>
            <person name="Rossi M."/>
        </authorList>
    </citation>
    <scope>NUCLEOTIDE SEQUENCE [LARGE SCALE GENOMIC DNA]</scope>
    <source>
        <strain evidence="2 3">LMG 24588</strain>
    </source>
</reference>
<evidence type="ECO:0000256" key="1">
    <source>
        <dbReference type="SAM" id="Phobius"/>
    </source>
</evidence>
<dbReference type="Proteomes" id="UP000192902">
    <property type="component" value="Chromosome"/>
</dbReference>
<accession>A0A1W6BZ00</accession>
<feature type="transmembrane region" description="Helical" evidence="1">
    <location>
        <begin position="164"/>
        <end position="186"/>
    </location>
</feature>
<protein>
    <recommendedName>
        <fullName evidence="4">HXXEE domain-containing protein</fullName>
    </recommendedName>
</protein>
<dbReference type="EMBL" id="CP020867">
    <property type="protein sequence ID" value="ARJ57302.1"/>
    <property type="molecule type" value="Genomic_DNA"/>
</dbReference>
<evidence type="ECO:0008006" key="4">
    <source>
        <dbReference type="Google" id="ProtNLM"/>
    </source>
</evidence>
<feature type="transmembrane region" description="Helical" evidence="1">
    <location>
        <begin position="7"/>
        <end position="26"/>
    </location>
</feature>
<dbReference type="AlphaFoldDB" id="A0A1W6BZ00"/>
<sequence>MVKFIKYYALESYTIISMFILVVAGIIGDLSLIQKFVLVYIFLFVLHEWEEMKYPGSLTKLIANMLGVDINIEQERASRIPTSILLLTFTITPFIFHNYPITILPLAFLGLFEGLVHIFFIKLFKCPKFYSPGMVTAEIQAIVTIILFAYLIENNILSGFDYLIGALVMFACFIVMQKTLTTMIGYKYSDVYKNLKKQLAKR</sequence>
<feature type="transmembrane region" description="Helical" evidence="1">
    <location>
        <begin position="102"/>
        <end position="121"/>
    </location>
</feature>